<protein>
    <recommendedName>
        <fullName evidence="2">DNA repair photolyase</fullName>
    </recommendedName>
</protein>
<dbReference type="AlphaFoldDB" id="A4TXE7"/>
<gene>
    <name evidence="1" type="ORF">MGR_1623</name>
</gene>
<dbReference type="EMBL" id="CU459003">
    <property type="protein sequence ID" value="CAM75304.1"/>
    <property type="molecule type" value="Genomic_DNA"/>
</dbReference>
<name>A4TXE7_9PROT</name>
<evidence type="ECO:0000313" key="1">
    <source>
        <dbReference type="EMBL" id="CAM75304.1"/>
    </source>
</evidence>
<dbReference type="Pfam" id="PF08902">
    <property type="entry name" value="DUF1848"/>
    <property type="match status" value="1"/>
</dbReference>
<proteinExistence type="predicted"/>
<organism evidence="1">
    <name type="scientific">Magnetospirillum gryphiswaldense</name>
    <dbReference type="NCBI Taxonomy" id="55518"/>
    <lineage>
        <taxon>Bacteria</taxon>
        <taxon>Pseudomonadati</taxon>
        <taxon>Pseudomonadota</taxon>
        <taxon>Alphaproteobacteria</taxon>
        <taxon>Rhodospirillales</taxon>
        <taxon>Rhodospirillaceae</taxon>
        <taxon>Magnetospirillum</taxon>
    </lineage>
</organism>
<dbReference type="InterPro" id="IPR014998">
    <property type="entry name" value="DUF1848"/>
</dbReference>
<accession>A4TXE7</accession>
<sequence length="356" mass="38567">MTLLMSSSFNLAGGGDPCDRAAIAGTPLDNPDGAHTPSAGLYRVELAGCNTTIMIISASYRTDIPAFYAPWFENRFKAGFAKVENPYGGPPSTVKLRAGIDGFVFWTRNARPFLSVLRLVRGASIPFVVSQTVTGYGRALEISVIDPARAIAHMRALAAEFGPRAIVWRYDPIVFSSLTPAEFHLDNFSTLAAALAGAVDECVISFATLYKKTARNLDAAARAEGFTWDDPDWPEKRALAARLAQVAAAHGMRLTACSQEVGQPLATCIDARRLEDVAAGWGLARAIRVKVKGNRPHCQCHESRDIGAYDTCPHGCAYCYAVGSRTLAKRRFGQHDPAGEYLFPPILRDETESLLV</sequence>
<reference evidence="1" key="1">
    <citation type="journal article" date="2007" name="J. Bacteriol.">
        <title>Comparative genome analysis of four magnetotactic bacteria reveals a complex set of group-specific genes implicated in magnetosome biomineralization and function.</title>
        <authorList>
            <person name="Richter M."/>
            <person name="Kube M."/>
            <person name="Bazylinski D.A."/>
            <person name="Lombardot T."/>
            <person name="Gloeckner F.O."/>
            <person name="Reinhardt R."/>
            <person name="Schueler D."/>
        </authorList>
    </citation>
    <scope>NUCLEOTIDE SEQUENCE</scope>
    <source>
        <strain evidence="1">MSR-1</strain>
    </source>
</reference>
<evidence type="ECO:0008006" key="2">
    <source>
        <dbReference type="Google" id="ProtNLM"/>
    </source>
</evidence>